<dbReference type="GO" id="GO:0000272">
    <property type="term" value="P:polysaccharide catabolic process"/>
    <property type="evidence" value="ECO:0007669"/>
    <property type="project" value="InterPro"/>
</dbReference>
<reference evidence="3 4" key="1">
    <citation type="submission" date="2019-08" db="EMBL/GenBank/DDBJ databases">
        <title>Deep-cultivation of Planctomycetes and their phenomic and genomic characterization uncovers novel biology.</title>
        <authorList>
            <person name="Wiegand S."/>
            <person name="Jogler M."/>
            <person name="Boedeker C."/>
            <person name="Pinto D."/>
            <person name="Vollmers J."/>
            <person name="Rivas-Marin E."/>
            <person name="Kohn T."/>
            <person name="Peeters S.H."/>
            <person name="Heuer A."/>
            <person name="Rast P."/>
            <person name="Oberbeckmann S."/>
            <person name="Bunk B."/>
            <person name="Jeske O."/>
            <person name="Meyerdierks A."/>
            <person name="Storesund J.E."/>
            <person name="Kallscheuer N."/>
            <person name="Luecker S."/>
            <person name="Lage O.M."/>
            <person name="Pohl T."/>
            <person name="Merkel B.J."/>
            <person name="Hornburger P."/>
            <person name="Mueller R.-W."/>
            <person name="Bruemmer F."/>
            <person name="Labrenz M."/>
            <person name="Spormann A.M."/>
            <person name="Op Den Camp H."/>
            <person name="Overmann J."/>
            <person name="Amann R."/>
            <person name="Jetten M.S.M."/>
            <person name="Mascher T."/>
            <person name="Medema M.H."/>
            <person name="Devos D.P."/>
            <person name="Kaster A.-K."/>
            <person name="Ovreas L."/>
            <person name="Rohde M."/>
            <person name="Galperin M.Y."/>
            <person name="Jogler C."/>
        </authorList>
    </citation>
    <scope>NUCLEOTIDE SEQUENCE [LARGE SCALE GENOMIC DNA]</scope>
    <source>
        <strain evidence="3 4">LF1</strain>
    </source>
</reference>
<keyword evidence="4" id="KW-1185">Reference proteome</keyword>
<evidence type="ECO:0000259" key="2">
    <source>
        <dbReference type="PROSITE" id="PS50268"/>
    </source>
</evidence>
<keyword evidence="1" id="KW-0732">Signal</keyword>
<dbReference type="InterPro" id="IPR018247">
    <property type="entry name" value="EF_Hand_1_Ca_BS"/>
</dbReference>
<dbReference type="SUPFAM" id="SSF49313">
    <property type="entry name" value="Cadherin-like"/>
    <property type="match status" value="1"/>
</dbReference>
<dbReference type="Gene3D" id="2.60.40.10">
    <property type="entry name" value="Immunoglobulins"/>
    <property type="match status" value="4"/>
</dbReference>
<proteinExistence type="predicted"/>
<dbReference type="CDD" id="cd11304">
    <property type="entry name" value="Cadherin_repeat"/>
    <property type="match status" value="1"/>
</dbReference>
<dbReference type="InterPro" id="IPR011506">
    <property type="entry name" value="Planctomycete_extracellular"/>
</dbReference>
<protein>
    <submittedName>
        <fullName evidence="3">Cna protein B-type domain protein</fullName>
    </submittedName>
</protein>
<dbReference type="PROSITE" id="PS50268">
    <property type="entry name" value="CADHERIN_2"/>
    <property type="match status" value="1"/>
</dbReference>
<dbReference type="SUPFAM" id="SSF50969">
    <property type="entry name" value="YVTN repeat-like/Quinoprotein amine dehydrogenase"/>
    <property type="match status" value="3"/>
</dbReference>
<dbReference type="InterPro" id="IPR015919">
    <property type="entry name" value="Cadherin-like_sf"/>
</dbReference>
<dbReference type="Gene3D" id="1.10.1330.10">
    <property type="entry name" value="Dockerin domain"/>
    <property type="match status" value="1"/>
</dbReference>
<dbReference type="SUPFAM" id="SSF117074">
    <property type="entry name" value="Hypothetical protein PA1324"/>
    <property type="match status" value="7"/>
</dbReference>
<dbReference type="InterPro" id="IPR002126">
    <property type="entry name" value="Cadherin-like_dom"/>
</dbReference>
<feature type="domain" description="Cadherin" evidence="2">
    <location>
        <begin position="2339"/>
        <end position="2428"/>
    </location>
</feature>
<dbReference type="InterPro" id="IPR011044">
    <property type="entry name" value="Quino_amine_DH_bsu"/>
</dbReference>
<evidence type="ECO:0000256" key="1">
    <source>
        <dbReference type="ARBA" id="ARBA00022729"/>
    </source>
</evidence>
<dbReference type="PANTHER" id="PTHR23303:SF14">
    <property type="entry name" value="BOS COMPLEX SUBUNIT NOMO1-RELATED"/>
    <property type="match status" value="1"/>
</dbReference>
<dbReference type="PANTHER" id="PTHR23303">
    <property type="entry name" value="CARBOXYPEPTIDASE REGULATORY REGION-CONTAINING"/>
    <property type="match status" value="1"/>
</dbReference>
<dbReference type="InterPro" id="IPR036439">
    <property type="entry name" value="Dockerin_dom_sf"/>
</dbReference>
<name>A0A5B1CME8_9BACT</name>
<sequence>MPEMELYSLLLRFVMRRSKRLVGQQTSRRRLILESLEDRRLLAAGVSGQVFLDSGAGGIQIYADSNGNGVFDSGETSTLTAADGTYSLGNLPAGETIVRVQPIPVALNSGALPTAPRLFMAAGQVIQELSPIDGSVIDSFPATSSPVAGAEPMALAFDGTHVYMYDGFVHDVIVFNPDASVGTSHVVDTIVVDNDYSFSGLAVLGSTLYGLSDKFGSPELIVPIDLTTQTVGTPIDFDLVNNSPGYELAFGLGESADGTELVVSTTTQHRLNLDPATGLITGVATGPNANAVSTGLAGAAGRLYAGRGAAFGIEVFDDSGSQLAFLPTWPIGNTFSGVARSLAAGPSQGNSILVHLQDNTTRDGVNFYSSNETATITGTQFVDANNNGVFDTGEQPLAGVTVFVDFNGNQWPDAGEFQAISGVDGSYTIAGVPVGSHEIRAVTDTSHRPIDSAPQTDRLFAIAPGAPLGNNDFSMRVIELDVGTEAVLSDIDTGLPITFASEVAFDGDRLIVFDDWKDRVYELTTDGTLIDSRSLGEPDLTGGGTFPVSDFGPSFVGDSVVSVRGIYNQLSLTQYNPATNDFEYRMPIQIDWQDQSTPPFDVPAMPKRFAPTSGRSPDGKGIVLYAYSDNRTLTIDIATGIGTFDTDDFTGEVFTTSRSDYEAYESLGGLTYRSRVGGQIEVLNASGLLQNTIPTNFFTYGLGGGTDRDNVQAVTVSSDQTIDDVDIAWTSTRATISGTVSGIGDPAADPDQVYLDIDGDGQLGVGEPSALVDAAGDYVLTDVAPGDYQVRVVERADEVTRATAADTSRLFAYYIDEGVGKIAEIEPITGERLQTFDAPGFASLTSGLAAQQGRLYFTQGSTLFILDADTGSTIETLQIPLNININGTAGEYSGAAIVDSSLYLYNESTSVLVEFDLVTREFREGLDLVTINDAFGSASDAGIGESPDGQNLLIEFEGRIHLLDPKTGVIDEEPYSFFPSSTGTGTLLRSLAGAGGRWFAPESQGSSTTRTIDVRDDSTAVTHQLIVGLPGIVRGLAAQQTAATAHRVSVYGNDNVDQLDFERLPDTGTISGTQFVDANDNGIFDDGEQPLAGAVIFVDANANDWPDTDEIQTVSGADGTYTLTDVPIGNALVRALPPDSYRVSSNHDVQDRLFVASLGQSTGPGRFALTLLELAPQSGAILSDVATGIGVGGNFSIAFDGRHLIGVDNIHDQIYTFSTNGQLIDQRSLAVGLGTPGVPIDSHFGAVYVGDSVVTMTRQGNNLHLSRYDSATNAFQVQIPVTMQWADPFLAQGYAGFVQPDFWFAGRAIEDDAIEMYHQRDQLKLTIDINTGIGLIEEVSSQQYRLTESVAGETYRSVGSTRLEVVNSADEVQRTYFLPVSPRDLAAGSYRPSGSVVAVSPGQTVAAIDHPAIVKTSRVTGTVSGDDVAGRLLFIDINNNGIADSGEPSATSDSEGRYVIDGVGKGNHLLRMVTPEGLTGDATGQTSTRLFMQAFSGGGSVITEYDLFDGTTINSFAAPHNNFEAGLAMDGDRLYSIGGDSLYQIDPDSGALVDTIAVPPGRYEGLAILNSVAYFYDQQTYQLGSLDLLTRQFGPTFDLAQLNPLSNVPSAVGGLGETADGQGLLFGLSNTVVELNPNNGVFGDVSFFQFGNNGAIAGAGGQSFVVDDDTASTPKEIVIRGDAGLRQRSLIAFAAGTTQSLAASSLPSDSHRLLVLGDQSLAGRDFVLSPEPAGISGTLYQDANENGVFDSGESPLSDVIVFIDSNGNAWPDANEIRTLSDATGQYTLAQVPVGDAIVRTLAPKAYQSTEITSSTNVLFATEAVRDSSSVGNVQNLKISKINPVTGIVESTILTDIPVTSAHSMAYDGRQLIVVDTNLNKVYQVAIDGKLIAETPFGSPQFSPAPPIPGTPSFIAGNAVVGGVVYMLGAFDGVSTSIFSFDTETGQFGTPKPVTILHPSAGSNFPNFGLTLSESADGQSIIAFDQNEGVYSIDPATGRMTERRLVAGLGNEEFSSTGFGGEIYVRGVPFASGIRVFDSQWNQVREGPVVDVFAGLGGGVFNDSGKTVVVDASASSSLESINFGFRSTLATVSGTVVTDTNGDGVITVSDMPLSDATVYVDANRNGQFDDGEITVQTDASGNYEIVSLPPGDHDVRLLLGADQTASTNTPQTRLFVTDNGLPGPTLIRELDPITGQELNSFPAPVSASNFNTLALDAGGLLFGVANRLWTLDPDTGEVLSFVHAPGTGLGADLGDAVADGEAYLTGGFEITVQNENGFLTRRINLDFNPASVAAAVVPGVRHRLHAVRNSNFANTDFLVDGGQEPTGIEISDPSINENVDTSAGDFVFAQLSAVDASEIDSHVFELIDGIGDDDNDRFNIVGDQLAIRQDQIVDYESQQSYLIRIRVTDAAGSSVDRVMLIDVNDLAEFDGVLINGESNNSNRSRITSLTVEFEGLVTADSDAFTLTNTTTGIDVDYTFDPPSMADGQTIFELQFTGEQTDNGSLSDGNYELRIDAAKIDSTQGLPLDGNRDGIAAGTEEDDVWFGRQDGDRFFRLLGDSDGDGSVGLTDFAGFRSTFGRSIGDPEFDLSFDFDDNGEIGLIDFASFRSGFGKNL</sequence>
<comment type="caution">
    <text evidence="3">The sequence shown here is derived from an EMBL/GenBank/DDBJ whole genome shotgun (WGS) entry which is preliminary data.</text>
</comment>
<dbReference type="InterPro" id="IPR051417">
    <property type="entry name" value="SDr/BOS_complex"/>
</dbReference>
<evidence type="ECO:0000313" key="4">
    <source>
        <dbReference type="Proteomes" id="UP000322699"/>
    </source>
</evidence>
<dbReference type="Pfam" id="PF07595">
    <property type="entry name" value="Planc_extracel"/>
    <property type="match status" value="1"/>
</dbReference>
<dbReference type="OrthoDB" id="252653at2"/>
<dbReference type="SUPFAM" id="SSF63825">
    <property type="entry name" value="YWTD domain"/>
    <property type="match status" value="1"/>
</dbReference>
<organism evidence="3 4">
    <name type="scientific">Rubripirellula obstinata</name>
    <dbReference type="NCBI Taxonomy" id="406547"/>
    <lineage>
        <taxon>Bacteria</taxon>
        <taxon>Pseudomonadati</taxon>
        <taxon>Planctomycetota</taxon>
        <taxon>Planctomycetia</taxon>
        <taxon>Pirellulales</taxon>
        <taxon>Pirellulaceae</taxon>
        <taxon>Rubripirellula</taxon>
    </lineage>
</organism>
<dbReference type="EMBL" id="VRLW01000001">
    <property type="protein sequence ID" value="KAA1261512.1"/>
    <property type="molecule type" value="Genomic_DNA"/>
</dbReference>
<gene>
    <name evidence="3" type="ORF">LF1_40620</name>
</gene>
<dbReference type="GO" id="GO:0016020">
    <property type="term" value="C:membrane"/>
    <property type="evidence" value="ECO:0007669"/>
    <property type="project" value="InterPro"/>
</dbReference>
<dbReference type="GO" id="GO:0007156">
    <property type="term" value="P:homophilic cell adhesion via plasma membrane adhesion molecules"/>
    <property type="evidence" value="ECO:0007669"/>
    <property type="project" value="InterPro"/>
</dbReference>
<dbReference type="PROSITE" id="PS00018">
    <property type="entry name" value="EF_HAND_1"/>
    <property type="match status" value="3"/>
</dbReference>
<dbReference type="InterPro" id="IPR013783">
    <property type="entry name" value="Ig-like_fold"/>
</dbReference>
<accession>A0A5B1CME8</accession>
<evidence type="ECO:0000313" key="3">
    <source>
        <dbReference type="EMBL" id="KAA1261512.1"/>
    </source>
</evidence>
<dbReference type="Proteomes" id="UP000322699">
    <property type="component" value="Unassembled WGS sequence"/>
</dbReference>
<dbReference type="GO" id="GO:0005509">
    <property type="term" value="F:calcium ion binding"/>
    <property type="evidence" value="ECO:0007669"/>
    <property type="project" value="InterPro"/>
</dbReference>